<gene>
    <name evidence="1" type="ORF">FPL14_16935</name>
</gene>
<dbReference type="EMBL" id="CP041969">
    <property type="protein sequence ID" value="QMV42686.1"/>
    <property type="molecule type" value="Genomic_DNA"/>
</dbReference>
<evidence type="ECO:0000313" key="2">
    <source>
        <dbReference type="Proteomes" id="UP000515679"/>
    </source>
</evidence>
<sequence>MIQAQLHGKAPSGLTWSEDMLTSSIFGMLKYLSSPETTINILQNSVNLENDPLKLPDEIAKISYIFWPRLQRSEPDLVLVLHCPDGEHLVGIEAKYMSMKSSVEDHSVEQSERTHSSQRDQLAREIEDLHDVRNYAELGIRHERILSIRMIYLTLESYMPRDDLQDTLDSIRLNEASSFSPERLYWLSWKSMYSAIKTIPRSGADQLIAEDLLKYLKRKDLIAFPGFTLTSVNNLGWVYANSKRRPINPVAPISWNYRSE</sequence>
<keyword evidence="2" id="KW-1185">Reference proteome</keyword>
<reference evidence="1 2" key="1">
    <citation type="submission" date="2019-07" db="EMBL/GenBank/DDBJ databases">
        <authorList>
            <person name="Kim J.K."/>
            <person name="Cheong H.-M."/>
            <person name="Choi Y."/>
            <person name="Hwang K.J."/>
            <person name="Lee S."/>
            <person name="Choi C."/>
        </authorList>
    </citation>
    <scope>NUCLEOTIDE SEQUENCE [LARGE SCALE GENOMIC DNA]</scope>
    <source>
        <strain evidence="1 2">KS 22</strain>
    </source>
</reference>
<dbReference type="AlphaFoldDB" id="A0A7G5C0F2"/>
<dbReference type="RefSeq" id="WP_182298915.1">
    <property type="nucleotide sequence ID" value="NZ_CP041969.1"/>
</dbReference>
<protein>
    <recommendedName>
        <fullName evidence="3">NERD domain-containing protein</fullName>
    </recommendedName>
</protein>
<accession>A0A7G5C0F2</accession>
<evidence type="ECO:0008006" key="3">
    <source>
        <dbReference type="Google" id="ProtNLM"/>
    </source>
</evidence>
<evidence type="ECO:0000313" key="1">
    <source>
        <dbReference type="EMBL" id="QMV42686.1"/>
    </source>
</evidence>
<proteinExistence type="predicted"/>
<dbReference type="Proteomes" id="UP000515679">
    <property type="component" value="Chromosome"/>
</dbReference>
<name>A0A7G5C0F2_9BACL</name>
<dbReference type="KEGG" id="cchl:FPL14_16935"/>
<organism evidence="1 2">
    <name type="scientific">Cohnella cholangitidis</name>
    <dbReference type="NCBI Taxonomy" id="2598458"/>
    <lineage>
        <taxon>Bacteria</taxon>
        <taxon>Bacillati</taxon>
        <taxon>Bacillota</taxon>
        <taxon>Bacilli</taxon>
        <taxon>Bacillales</taxon>
        <taxon>Paenibacillaceae</taxon>
        <taxon>Cohnella</taxon>
    </lineage>
</organism>